<proteinExistence type="predicted"/>
<feature type="domain" description="DUF2510" evidence="3">
    <location>
        <begin position="8"/>
        <end position="36"/>
    </location>
</feature>
<feature type="region of interest" description="Disordered" evidence="1">
    <location>
        <begin position="95"/>
        <end position="117"/>
    </location>
</feature>
<keyword evidence="2" id="KW-1133">Transmembrane helix</keyword>
<dbReference type="InterPro" id="IPR018929">
    <property type="entry name" value="DUF2510"/>
</dbReference>
<dbReference type="EMBL" id="AJJH01000157">
    <property type="protein sequence ID" value="EID75328.1"/>
    <property type="molecule type" value="Genomic_DNA"/>
</dbReference>
<evidence type="ECO:0000256" key="1">
    <source>
        <dbReference type="SAM" id="MobiDB-lite"/>
    </source>
</evidence>
<comment type="caution">
    <text evidence="4">The sequence shown here is derived from an EMBL/GenBank/DDBJ whole genome shotgun (WGS) entry which is preliminary data.</text>
</comment>
<organism evidence="4 5">
    <name type="scientific">Rhodococcus opacus RKJ300 = JCM 13270</name>
    <dbReference type="NCBI Taxonomy" id="1165867"/>
    <lineage>
        <taxon>Bacteria</taxon>
        <taxon>Bacillati</taxon>
        <taxon>Actinomycetota</taxon>
        <taxon>Actinomycetes</taxon>
        <taxon>Mycobacteriales</taxon>
        <taxon>Nocardiaceae</taxon>
        <taxon>Rhodococcus</taxon>
    </lineage>
</organism>
<feature type="region of interest" description="Disordered" evidence="1">
    <location>
        <begin position="1"/>
        <end position="53"/>
    </location>
</feature>
<feature type="transmembrane region" description="Helical" evidence="2">
    <location>
        <begin position="58"/>
        <end position="77"/>
    </location>
</feature>
<evidence type="ECO:0000256" key="2">
    <source>
        <dbReference type="SAM" id="Phobius"/>
    </source>
</evidence>
<feature type="compositionally biased region" description="Pro residues" evidence="1">
    <location>
        <begin position="1"/>
        <end position="11"/>
    </location>
</feature>
<protein>
    <recommendedName>
        <fullName evidence="3">DUF2510 domain-containing protein</fullName>
    </recommendedName>
</protein>
<dbReference type="Pfam" id="PF10708">
    <property type="entry name" value="DUF2510"/>
    <property type="match status" value="1"/>
</dbReference>
<dbReference type="RefSeq" id="WP_007300008.1">
    <property type="nucleotide sequence ID" value="NZ_AJJH01000157.1"/>
</dbReference>
<reference evidence="4 5" key="1">
    <citation type="journal article" date="2012" name="J. Bacteriol.">
        <title>Draft genome sequence of the nitrophenol-degrading actinomycete Rhodococcus imtechensis RKJ300.</title>
        <authorList>
            <person name="Vikram S."/>
            <person name="Kumar S."/>
            <person name="Subramanian S."/>
            <person name="Raghava G.P."/>
        </authorList>
    </citation>
    <scope>NUCLEOTIDE SEQUENCE [LARGE SCALE GENOMIC DNA]</scope>
    <source>
        <strain evidence="4 5">RKJ300</strain>
    </source>
</reference>
<accession>I0WG12</accession>
<dbReference type="AlphaFoldDB" id="I0WG12"/>
<keyword evidence="2" id="KW-0812">Transmembrane</keyword>
<dbReference type="Proteomes" id="UP000006447">
    <property type="component" value="Unassembled WGS sequence"/>
</dbReference>
<gene>
    <name evidence="4" type="ORF">W59_28051</name>
</gene>
<name>I0WG12_RHOOP</name>
<evidence type="ECO:0000259" key="3">
    <source>
        <dbReference type="Pfam" id="PF10708"/>
    </source>
</evidence>
<evidence type="ECO:0000313" key="5">
    <source>
        <dbReference type="Proteomes" id="UP000006447"/>
    </source>
</evidence>
<evidence type="ECO:0000313" key="4">
    <source>
        <dbReference type="EMBL" id="EID75328.1"/>
    </source>
</evidence>
<keyword evidence="2" id="KW-0472">Membrane</keyword>
<dbReference type="PATRIC" id="fig|1165867.3.peg.5737"/>
<sequence length="337" mass="36051">MTTPTPPPGWHPDPEGIPRLRWWDGTQWTSATKPRALQEGPKTPPPPIDPATRKRNNLIAVGLIGIVVLGLGAWQILNTHGGGNAPTATETAAIASSPPAAPRASATTTSAAAPTSPAVSTADDVMRDFWLRVDREGYLTINVNRTYTDTELESAFLEVRRTYTTTKKTGGWHVFIDCGDGQRAVGGARQANGKFALDSLGAARTGLAVGQYEFEPLPNRKACPPDLPTIAIGTVTAHDVIDAFVAAGLPATNRQDRTISAGCEDLQCAQMIAVDEVSVYLFSDVAQAAHYAEVFGTDKVYQNGLLAIRYKRDGKHPIDETLIPRYNAALDAVVGVR</sequence>
<feature type="compositionally biased region" description="Basic and acidic residues" evidence="1">
    <location>
        <begin position="12"/>
        <end position="22"/>
    </location>
</feature>